<evidence type="ECO:0000313" key="7">
    <source>
        <dbReference type="Proteomes" id="UP001194746"/>
    </source>
</evidence>
<dbReference type="Proteomes" id="UP001194746">
    <property type="component" value="Unassembled WGS sequence"/>
</dbReference>
<evidence type="ECO:0000256" key="2">
    <source>
        <dbReference type="ARBA" id="ARBA00022525"/>
    </source>
</evidence>
<dbReference type="GO" id="GO:0009277">
    <property type="term" value="C:fungal-type cell wall"/>
    <property type="evidence" value="ECO:0007669"/>
    <property type="project" value="InterPro"/>
</dbReference>
<reference evidence="6" key="1">
    <citation type="journal article" date="2019" name="Beilstein J. Org. Chem.">
        <title>Nanangenines: drimane sesquiterpenoids as the dominant metabolite cohort of a novel Australian fungus, Aspergillus nanangensis.</title>
        <authorList>
            <person name="Lacey H.J."/>
            <person name="Gilchrist C.L.M."/>
            <person name="Crombie A."/>
            <person name="Kalaitzis J.A."/>
            <person name="Vuong D."/>
            <person name="Rutledge P.J."/>
            <person name="Turner P."/>
            <person name="Pitt J.I."/>
            <person name="Lacey E."/>
            <person name="Chooi Y.H."/>
            <person name="Piggott A.M."/>
        </authorList>
    </citation>
    <scope>NUCLEOTIDE SEQUENCE</scope>
    <source>
        <strain evidence="6">MST-FP2251</strain>
    </source>
</reference>
<evidence type="ECO:0000313" key="6">
    <source>
        <dbReference type="EMBL" id="KAF9890828.1"/>
    </source>
</evidence>
<evidence type="ECO:0000256" key="3">
    <source>
        <dbReference type="ARBA" id="ARBA00022729"/>
    </source>
</evidence>
<comment type="caution">
    <text evidence="6">The sequence shown here is derived from an EMBL/GenBank/DDBJ whole genome shotgun (WGS) entry which is preliminary data.</text>
</comment>
<dbReference type="InterPro" id="IPR019778">
    <property type="entry name" value="Class_I_Hydrophobin_CS"/>
</dbReference>
<reference evidence="6" key="2">
    <citation type="submission" date="2020-02" db="EMBL/GenBank/DDBJ databases">
        <authorList>
            <person name="Gilchrist C.L.M."/>
            <person name="Chooi Y.-H."/>
        </authorList>
    </citation>
    <scope>NUCLEOTIDE SEQUENCE</scope>
    <source>
        <strain evidence="6">MST-FP2251</strain>
    </source>
</reference>
<proteinExistence type="inferred from homology"/>
<feature type="signal peptide" evidence="5">
    <location>
        <begin position="1"/>
        <end position="17"/>
    </location>
</feature>
<feature type="chain" id="PRO_5041771716" description="Hydrophobin" evidence="5">
    <location>
        <begin position="18"/>
        <end position="158"/>
    </location>
</feature>
<dbReference type="SMART" id="SM00075">
    <property type="entry name" value="HYDRO"/>
    <property type="match status" value="1"/>
</dbReference>
<keyword evidence="3 5" id="KW-0732">Signal</keyword>
<dbReference type="AlphaFoldDB" id="A0AAD4CR11"/>
<comment type="similarity">
    <text evidence="1 5">Belongs to the fungal hydrophobin family.</text>
</comment>
<dbReference type="PROSITE" id="PS00956">
    <property type="entry name" value="HYDROPHOBIN"/>
    <property type="match status" value="1"/>
</dbReference>
<evidence type="ECO:0000256" key="4">
    <source>
        <dbReference type="ARBA" id="ARBA00023157"/>
    </source>
</evidence>
<keyword evidence="5" id="KW-0134">Cell wall</keyword>
<protein>
    <recommendedName>
        <fullName evidence="5">Hydrophobin</fullName>
    </recommendedName>
</protein>
<comment type="subcellular location">
    <subcellularLocation>
        <location evidence="5">Secreted</location>
        <location evidence="5">Cell wall</location>
    </subcellularLocation>
</comment>
<dbReference type="InterPro" id="IPR001338">
    <property type="entry name" value="Class_I_Hydrophobin"/>
</dbReference>
<name>A0AAD4CR11_ASPNN</name>
<gene>
    <name evidence="6" type="ORF">FE257_005399</name>
</gene>
<keyword evidence="7" id="KW-1185">Reference proteome</keyword>
<evidence type="ECO:0000256" key="1">
    <source>
        <dbReference type="ARBA" id="ARBA00010446"/>
    </source>
</evidence>
<accession>A0AAD4CR11</accession>
<keyword evidence="4 5" id="KW-1015">Disulfide bond</keyword>
<dbReference type="Pfam" id="PF01185">
    <property type="entry name" value="Hydrophobin"/>
    <property type="match status" value="1"/>
</dbReference>
<evidence type="ECO:0000256" key="5">
    <source>
        <dbReference type="RuleBase" id="RU365009"/>
    </source>
</evidence>
<dbReference type="EMBL" id="VCAU01000023">
    <property type="protein sequence ID" value="KAF9890828.1"/>
    <property type="molecule type" value="Genomic_DNA"/>
</dbReference>
<dbReference type="GO" id="GO:0005199">
    <property type="term" value="F:structural constituent of cell wall"/>
    <property type="evidence" value="ECO:0007669"/>
    <property type="project" value="InterPro"/>
</dbReference>
<keyword evidence="2 5" id="KW-0964">Secreted</keyword>
<sequence length="158" mass="16046">MKFTTAALMGFVIAATAIPQDGKYAGLTKVQDPDRPIYPAQNGVTVKQASKKCGDGAQLSCCNKVAYSGDSTDVTEGPLANLLSGLGGGQGSGARGVGLFDQCSKLPVNIDILLLLGINDALNQECKQNVVCCQGNGASSDGDLLGLNLPCVALGSVI</sequence>
<organism evidence="6 7">
    <name type="scientific">Aspergillus nanangensis</name>
    <dbReference type="NCBI Taxonomy" id="2582783"/>
    <lineage>
        <taxon>Eukaryota</taxon>
        <taxon>Fungi</taxon>
        <taxon>Dikarya</taxon>
        <taxon>Ascomycota</taxon>
        <taxon>Pezizomycotina</taxon>
        <taxon>Eurotiomycetes</taxon>
        <taxon>Eurotiomycetidae</taxon>
        <taxon>Eurotiales</taxon>
        <taxon>Aspergillaceae</taxon>
        <taxon>Aspergillus</taxon>
        <taxon>Aspergillus subgen. Circumdati</taxon>
    </lineage>
</organism>